<accession>A0A1I2BBE9</accession>
<gene>
    <name evidence="2" type="ORF">SAMN04488523_10846</name>
</gene>
<feature type="signal peptide" evidence="1">
    <location>
        <begin position="1"/>
        <end position="27"/>
    </location>
</feature>
<dbReference type="InterPro" id="IPR027396">
    <property type="entry name" value="DsrEFH-like"/>
</dbReference>
<dbReference type="SUPFAM" id="SSF75169">
    <property type="entry name" value="DsrEFH-like"/>
    <property type="match status" value="1"/>
</dbReference>
<dbReference type="Pfam" id="PF02635">
    <property type="entry name" value="DsrE"/>
    <property type="match status" value="1"/>
</dbReference>
<evidence type="ECO:0000256" key="1">
    <source>
        <dbReference type="SAM" id="SignalP"/>
    </source>
</evidence>
<dbReference type="InterPro" id="IPR003787">
    <property type="entry name" value="Sulphur_relay_DsrE/F-like"/>
</dbReference>
<dbReference type="AlphaFoldDB" id="A0A1I2BBE9"/>
<keyword evidence="1" id="KW-0732">Signal</keyword>
<dbReference type="PANTHER" id="PTHR37691:SF1">
    <property type="entry name" value="BLR3518 PROTEIN"/>
    <property type="match status" value="1"/>
</dbReference>
<evidence type="ECO:0000313" key="2">
    <source>
        <dbReference type="EMBL" id="SFE53208.1"/>
    </source>
</evidence>
<organism evidence="2 3">
    <name type="scientific">Sulfitobacter brevis</name>
    <dbReference type="NCBI Taxonomy" id="74348"/>
    <lineage>
        <taxon>Bacteria</taxon>
        <taxon>Pseudomonadati</taxon>
        <taxon>Pseudomonadota</taxon>
        <taxon>Alphaproteobacteria</taxon>
        <taxon>Rhodobacterales</taxon>
        <taxon>Roseobacteraceae</taxon>
        <taxon>Sulfitobacter</taxon>
    </lineage>
</organism>
<sequence length="154" mass="16995">MKRIYLMCLSVVLLAAAMVAQSSDAEASERYGKQKVVYHINYDGGPEDKLYRGAMQNIQNHINAVGEENIEVKIVLHGNGLGLLSQAKSNESLQGQILGLKGQNVSVHVCNNTLQGRNISYENDLFDVFQEDIVPSGVAELSHLQQMGYTYIKP</sequence>
<dbReference type="OrthoDB" id="14053at2"/>
<dbReference type="STRING" id="74348.SAMN04488523_10846"/>
<protein>
    <submittedName>
        <fullName evidence="2">Uncharacterized protein</fullName>
    </submittedName>
</protein>
<keyword evidence="3" id="KW-1185">Reference proteome</keyword>
<evidence type="ECO:0000313" key="3">
    <source>
        <dbReference type="Proteomes" id="UP000198977"/>
    </source>
</evidence>
<reference evidence="2 3" key="1">
    <citation type="submission" date="2016-10" db="EMBL/GenBank/DDBJ databases">
        <authorList>
            <person name="de Groot N.N."/>
        </authorList>
    </citation>
    <scope>NUCLEOTIDE SEQUENCE [LARGE SCALE GENOMIC DNA]</scope>
    <source>
        <strain evidence="2 3">DSM 11443</strain>
    </source>
</reference>
<dbReference type="EMBL" id="FOMW01000008">
    <property type="protein sequence ID" value="SFE53208.1"/>
    <property type="molecule type" value="Genomic_DNA"/>
</dbReference>
<dbReference type="Gene3D" id="3.40.1260.10">
    <property type="entry name" value="DsrEFH-like"/>
    <property type="match status" value="1"/>
</dbReference>
<dbReference type="RefSeq" id="WP_093924090.1">
    <property type="nucleotide sequence ID" value="NZ_FOMW01000008.1"/>
</dbReference>
<name>A0A1I2BBE9_9RHOB</name>
<feature type="chain" id="PRO_5011606443" evidence="1">
    <location>
        <begin position="28"/>
        <end position="154"/>
    </location>
</feature>
<dbReference type="PANTHER" id="PTHR37691">
    <property type="entry name" value="BLR3518 PROTEIN"/>
    <property type="match status" value="1"/>
</dbReference>
<proteinExistence type="predicted"/>
<dbReference type="Proteomes" id="UP000198977">
    <property type="component" value="Unassembled WGS sequence"/>
</dbReference>